<evidence type="ECO:0000313" key="3">
    <source>
        <dbReference type="Proteomes" id="UP000060787"/>
    </source>
</evidence>
<protein>
    <submittedName>
        <fullName evidence="2">Uncharacterized protein</fullName>
    </submittedName>
</protein>
<accession>A0A0S2FI86</accession>
<dbReference type="Proteomes" id="UP000060787">
    <property type="component" value="Chromosome"/>
</dbReference>
<evidence type="ECO:0000313" key="2">
    <source>
        <dbReference type="EMBL" id="ALN83215.1"/>
    </source>
</evidence>
<organism evidence="2 3">
    <name type="scientific">Lysobacter antibioticus</name>
    <dbReference type="NCBI Taxonomy" id="84531"/>
    <lineage>
        <taxon>Bacteria</taxon>
        <taxon>Pseudomonadati</taxon>
        <taxon>Pseudomonadota</taxon>
        <taxon>Gammaproteobacteria</taxon>
        <taxon>Lysobacterales</taxon>
        <taxon>Lysobacteraceae</taxon>
        <taxon>Lysobacter</taxon>
    </lineage>
</organism>
<evidence type="ECO:0000256" key="1">
    <source>
        <dbReference type="SAM" id="MobiDB-lite"/>
    </source>
</evidence>
<feature type="region of interest" description="Disordered" evidence="1">
    <location>
        <begin position="1"/>
        <end position="37"/>
    </location>
</feature>
<proteinExistence type="predicted"/>
<name>A0A0S2FI86_LYSAN</name>
<dbReference type="KEGG" id="lab:LA76x_5114"/>
<dbReference type="AlphaFoldDB" id="A0A0S2FI86"/>
<dbReference type="EMBL" id="CP011129">
    <property type="protein sequence ID" value="ALN83215.1"/>
    <property type="molecule type" value="Genomic_DNA"/>
</dbReference>
<sequence>MDARQSLLPPSVANVIDGEHRRDRSAYPATTRPICPT</sequence>
<gene>
    <name evidence="2" type="ORF">LA76x_5114</name>
</gene>
<keyword evidence="3" id="KW-1185">Reference proteome</keyword>
<reference evidence="2 3" key="1">
    <citation type="journal article" date="2015" name="BMC Genomics">
        <title>Comparative genomics and metabolic profiling of the genus Lysobacter.</title>
        <authorList>
            <person name="de Bruijn I."/>
            <person name="Cheng X."/>
            <person name="de Jager V."/>
            <person name="Exposito R.G."/>
            <person name="Watrous J."/>
            <person name="Patel N."/>
            <person name="Postma J."/>
            <person name="Dorrestein P.C."/>
            <person name="Kobayashi D."/>
            <person name="Raaijmakers J.M."/>
        </authorList>
    </citation>
    <scope>NUCLEOTIDE SEQUENCE [LARGE SCALE GENOMIC DNA]</scope>
    <source>
        <strain evidence="2 3">76</strain>
    </source>
</reference>